<evidence type="ECO:0000313" key="2">
    <source>
        <dbReference type="EMBL" id="OCX13606.1"/>
    </source>
</evidence>
<dbReference type="STRING" id="1566387.QV13_29570"/>
<dbReference type="SUPFAM" id="SSF53474">
    <property type="entry name" value="alpha/beta-Hydrolases"/>
    <property type="match status" value="1"/>
</dbReference>
<name>A0A1C2DG42_9HYPH</name>
<proteinExistence type="predicted"/>
<comment type="caution">
    <text evidence="2">The sequence shown here is derived from an EMBL/GenBank/DDBJ whole genome shotgun (WGS) entry which is preliminary data.</text>
</comment>
<evidence type="ECO:0000259" key="1">
    <source>
        <dbReference type="Pfam" id="PF02230"/>
    </source>
</evidence>
<dbReference type="EMBL" id="MDEO01000036">
    <property type="protein sequence ID" value="OCX13606.1"/>
    <property type="molecule type" value="Genomic_DNA"/>
</dbReference>
<feature type="domain" description="Phospholipase/carboxylesterase/thioesterase" evidence="1">
    <location>
        <begin position="71"/>
        <end position="200"/>
    </location>
</feature>
<gene>
    <name evidence="2" type="ORF">QV13_29570</name>
</gene>
<dbReference type="GO" id="GO:0016787">
    <property type="term" value="F:hydrolase activity"/>
    <property type="evidence" value="ECO:0007669"/>
    <property type="project" value="InterPro"/>
</dbReference>
<keyword evidence="3" id="KW-1185">Reference proteome</keyword>
<dbReference type="InterPro" id="IPR029058">
    <property type="entry name" value="AB_hydrolase_fold"/>
</dbReference>
<dbReference type="Pfam" id="PF02230">
    <property type="entry name" value="Abhydrolase_2"/>
    <property type="match status" value="1"/>
</dbReference>
<reference evidence="2 3" key="1">
    <citation type="submission" date="2016-08" db="EMBL/GenBank/DDBJ databases">
        <title>Whole genome sequence of Mesorhizobium sp. strain UASWS1009 isolated from industrial sewage.</title>
        <authorList>
            <person name="Crovadore J."/>
            <person name="Calmin G."/>
            <person name="Chablais R."/>
            <person name="Cochard B."/>
            <person name="Lefort F."/>
        </authorList>
    </citation>
    <scope>NUCLEOTIDE SEQUENCE [LARGE SCALE GENOMIC DNA]</scope>
    <source>
        <strain evidence="2 3">UASWS1009</strain>
    </source>
</reference>
<accession>A0A1C2DG42</accession>
<protein>
    <submittedName>
        <fullName evidence="2">Esterase</fullName>
    </submittedName>
</protein>
<sequence>MSNDPYIHRTLPGSAGGPMLFVFHGTGGDEQQLLSLGRELLPTATIVSPRGDVSELGAARFFRRTGEGVYDMDDLARATAKMAGFIEEQIEATKPSVIFGLGYSNGANILASVVFTQPKLFNGVVLMHPLIPFEPKVSGDLTGSRILITAGRRDPICPPNLTNRLDAYLRAAGADATVEWHEGGHEVRPNEIEAAKRFLSLEPAKGA</sequence>
<dbReference type="AlphaFoldDB" id="A0A1C2DG42"/>
<dbReference type="RefSeq" id="WP_024922693.1">
    <property type="nucleotide sequence ID" value="NZ_MDEO01000036.1"/>
</dbReference>
<dbReference type="InterPro" id="IPR003140">
    <property type="entry name" value="PLipase/COase/thioEstase"/>
</dbReference>
<dbReference type="Proteomes" id="UP000094412">
    <property type="component" value="Unassembled WGS sequence"/>
</dbReference>
<dbReference type="Gene3D" id="3.40.50.1820">
    <property type="entry name" value="alpha/beta hydrolase"/>
    <property type="match status" value="1"/>
</dbReference>
<dbReference type="OrthoDB" id="9796570at2"/>
<organism evidence="2 3">
    <name type="scientific">Mesorhizobium hungaricum</name>
    <dbReference type="NCBI Taxonomy" id="1566387"/>
    <lineage>
        <taxon>Bacteria</taxon>
        <taxon>Pseudomonadati</taxon>
        <taxon>Pseudomonadota</taxon>
        <taxon>Alphaproteobacteria</taxon>
        <taxon>Hyphomicrobiales</taxon>
        <taxon>Phyllobacteriaceae</taxon>
        <taxon>Mesorhizobium</taxon>
    </lineage>
</organism>
<evidence type="ECO:0000313" key="3">
    <source>
        <dbReference type="Proteomes" id="UP000094412"/>
    </source>
</evidence>